<evidence type="ECO:0000256" key="6">
    <source>
        <dbReference type="SAM" id="MobiDB-lite"/>
    </source>
</evidence>
<dbReference type="AlphaFoldDB" id="A0A9W7FN06"/>
<dbReference type="Pfam" id="PF10403">
    <property type="entry name" value="BHD_1"/>
    <property type="match status" value="1"/>
</dbReference>
<accession>A0A9W7FN06</accession>
<feature type="compositionally biased region" description="Acidic residues" evidence="6">
    <location>
        <begin position="27"/>
        <end position="54"/>
    </location>
</feature>
<evidence type="ECO:0000259" key="8">
    <source>
        <dbReference type="SMART" id="SM01032"/>
    </source>
</evidence>
<protein>
    <submittedName>
        <fullName evidence="9">Uncharacterized protein</fullName>
    </submittedName>
</protein>
<dbReference type="GO" id="GO:0006298">
    <property type="term" value="P:mismatch repair"/>
    <property type="evidence" value="ECO:0007669"/>
    <property type="project" value="TreeGrafter"/>
</dbReference>
<keyword evidence="3" id="KW-0227">DNA damage</keyword>
<dbReference type="InterPro" id="IPR018325">
    <property type="entry name" value="Rad4/PNGase_transGLS-fold"/>
</dbReference>
<keyword evidence="5" id="KW-0539">Nucleus</keyword>
<comment type="caution">
    <text evidence="9">The sequence shown here is derived from an EMBL/GenBank/DDBJ whole genome shotgun (WGS) entry which is preliminary data.</text>
</comment>
<name>A0A9W7FN06_9STRA</name>
<dbReference type="GO" id="GO:0003684">
    <property type="term" value="F:damaged DNA binding"/>
    <property type="evidence" value="ECO:0007669"/>
    <property type="project" value="InterPro"/>
</dbReference>
<dbReference type="Proteomes" id="UP001165122">
    <property type="component" value="Unassembled WGS sequence"/>
</dbReference>
<dbReference type="Gene3D" id="2.20.20.110">
    <property type="entry name" value="Rad4, beta-hairpin domain BHD1"/>
    <property type="match status" value="1"/>
</dbReference>
<dbReference type="SMART" id="SM01030">
    <property type="entry name" value="BHD_1"/>
    <property type="match status" value="1"/>
</dbReference>
<dbReference type="InterPro" id="IPR038765">
    <property type="entry name" value="Papain-like_cys_pep_sf"/>
</dbReference>
<feature type="domain" description="Rad4 beta-hairpin" evidence="7">
    <location>
        <begin position="473"/>
        <end position="525"/>
    </location>
</feature>
<dbReference type="GO" id="GO:0006289">
    <property type="term" value="P:nucleotide-excision repair"/>
    <property type="evidence" value="ECO:0007669"/>
    <property type="project" value="InterPro"/>
</dbReference>
<evidence type="ECO:0000256" key="5">
    <source>
        <dbReference type="ARBA" id="ARBA00023242"/>
    </source>
</evidence>
<feature type="compositionally biased region" description="Basic residues" evidence="6">
    <location>
        <begin position="85"/>
        <end position="95"/>
    </location>
</feature>
<dbReference type="PANTHER" id="PTHR12135:SF0">
    <property type="entry name" value="DNA REPAIR PROTEIN COMPLEMENTING XP-C CELLS"/>
    <property type="match status" value="1"/>
</dbReference>
<dbReference type="InterPro" id="IPR018327">
    <property type="entry name" value="BHD_2"/>
</dbReference>
<dbReference type="PANTHER" id="PTHR12135">
    <property type="entry name" value="DNA REPAIR PROTEIN XP-C / RAD4"/>
    <property type="match status" value="1"/>
</dbReference>
<organism evidence="9 10">
    <name type="scientific">Triparma laevis f. longispina</name>
    <dbReference type="NCBI Taxonomy" id="1714387"/>
    <lineage>
        <taxon>Eukaryota</taxon>
        <taxon>Sar</taxon>
        <taxon>Stramenopiles</taxon>
        <taxon>Ochrophyta</taxon>
        <taxon>Bolidophyceae</taxon>
        <taxon>Parmales</taxon>
        <taxon>Triparmaceae</taxon>
        <taxon>Triparma</taxon>
    </lineage>
</organism>
<keyword evidence="4" id="KW-0234">DNA repair</keyword>
<evidence type="ECO:0000256" key="4">
    <source>
        <dbReference type="ARBA" id="ARBA00023204"/>
    </source>
</evidence>
<reference evidence="10" key="1">
    <citation type="journal article" date="2023" name="Commun. Biol.">
        <title>Genome analysis of Parmales, the sister group of diatoms, reveals the evolutionary specialization of diatoms from phago-mixotrophs to photoautotrophs.</title>
        <authorList>
            <person name="Ban H."/>
            <person name="Sato S."/>
            <person name="Yoshikawa S."/>
            <person name="Yamada K."/>
            <person name="Nakamura Y."/>
            <person name="Ichinomiya M."/>
            <person name="Sato N."/>
            <person name="Blanc-Mathieu R."/>
            <person name="Endo H."/>
            <person name="Kuwata A."/>
            <person name="Ogata H."/>
        </authorList>
    </citation>
    <scope>NUCLEOTIDE SEQUENCE [LARGE SCALE GENOMIC DNA]</scope>
    <source>
        <strain evidence="10">NIES 3700</strain>
    </source>
</reference>
<dbReference type="GO" id="GO:0000111">
    <property type="term" value="C:nucleotide-excision repair factor 2 complex"/>
    <property type="evidence" value="ECO:0007669"/>
    <property type="project" value="TreeGrafter"/>
</dbReference>
<dbReference type="GO" id="GO:0003697">
    <property type="term" value="F:single-stranded DNA binding"/>
    <property type="evidence" value="ECO:0007669"/>
    <property type="project" value="TreeGrafter"/>
</dbReference>
<dbReference type="OrthoDB" id="206255at2759"/>
<dbReference type="GO" id="GO:0005737">
    <property type="term" value="C:cytoplasm"/>
    <property type="evidence" value="ECO:0007669"/>
    <property type="project" value="TreeGrafter"/>
</dbReference>
<feature type="region of interest" description="Disordered" evidence="6">
    <location>
        <begin position="1"/>
        <end position="95"/>
    </location>
</feature>
<dbReference type="EMBL" id="BRXW01000223">
    <property type="protein sequence ID" value="GMI15000.1"/>
    <property type="molecule type" value="Genomic_DNA"/>
</dbReference>
<dbReference type="Pfam" id="PF10405">
    <property type="entry name" value="BHD_3"/>
    <property type="match status" value="1"/>
</dbReference>
<dbReference type="Gene3D" id="3.30.70.2460">
    <property type="entry name" value="Rad4, beta-hairpin domain BHD3"/>
    <property type="match status" value="1"/>
</dbReference>
<dbReference type="InterPro" id="IPR042488">
    <property type="entry name" value="Rad4_BHD3_sf"/>
</dbReference>
<dbReference type="Pfam" id="PF03835">
    <property type="entry name" value="Rad4"/>
    <property type="match status" value="1"/>
</dbReference>
<feature type="compositionally biased region" description="Pro residues" evidence="6">
    <location>
        <begin position="1"/>
        <end position="11"/>
    </location>
</feature>
<dbReference type="InterPro" id="IPR004583">
    <property type="entry name" value="DNA_repair_Rad4"/>
</dbReference>
<dbReference type="InterPro" id="IPR018328">
    <property type="entry name" value="Rad4_beta-hairpin_dom3"/>
</dbReference>
<evidence type="ECO:0000259" key="7">
    <source>
        <dbReference type="SMART" id="SM01030"/>
    </source>
</evidence>
<evidence type="ECO:0000313" key="10">
    <source>
        <dbReference type="Proteomes" id="UP001165122"/>
    </source>
</evidence>
<evidence type="ECO:0000256" key="2">
    <source>
        <dbReference type="ARBA" id="ARBA00009525"/>
    </source>
</evidence>
<dbReference type="SMART" id="SM01032">
    <property type="entry name" value="BHD_3"/>
    <property type="match status" value="1"/>
</dbReference>
<proteinExistence type="inferred from homology"/>
<evidence type="ECO:0000256" key="3">
    <source>
        <dbReference type="ARBA" id="ARBA00022763"/>
    </source>
</evidence>
<evidence type="ECO:0000256" key="1">
    <source>
        <dbReference type="ARBA" id="ARBA00004123"/>
    </source>
</evidence>
<dbReference type="InterPro" id="IPR036985">
    <property type="entry name" value="Transglutaminase-like_sf"/>
</dbReference>
<dbReference type="InterPro" id="IPR018326">
    <property type="entry name" value="Rad4_beta-hairpin_dom1"/>
</dbReference>
<gene>
    <name evidence="9" type="ORF">TrLO_g2603</name>
</gene>
<dbReference type="GO" id="GO:0071942">
    <property type="term" value="C:XPC complex"/>
    <property type="evidence" value="ECO:0007669"/>
    <property type="project" value="TreeGrafter"/>
</dbReference>
<dbReference type="SUPFAM" id="SSF54001">
    <property type="entry name" value="Cysteine proteinases"/>
    <property type="match status" value="1"/>
</dbReference>
<sequence>MSSKHNPPPNEDPTTTTSKRPLVQASDSEDSDDSVNWESDNDDDVGAPSADEEENRFSDLQNNAARDLTFKLNPNNSPPVEEKKKAKKKRRKSTTKTRCTLATLARKFPSLIKDSRNLHCSVVLGTVASGMFFSGVASSNEFRARVMSCFPLGGMVLALDSACFERYDDSRKIGSRQDLQFLFDWFCEACCLNNERTKGKSGKKQKKGRYSNIASSAWSGLFTNLVGESSDAEIATLFASFLRMCDVRTRLVMNIPTPLADDVEIFSRKESAGRVMSFGLEIVRMLTGGGKAKTKNTTYGGSSTDPIELSDGVGAMPGSVEEIREKNEAFRNPAFFFVEALCEEERKWVSLDPCRNLFDHPEGLEQGLKKFWSDHPRKVNILKEARGCVSYVVGVEGGGDTEPLTVADVTRRYAASYTTTQTLRVGDGDHWFSNFVKGLCGGGVVDLTDEGEEDKFGAGVENLEKVELEARVVGEKPPKSKEGFRNHPKFALKSQLKVHEVLKPNATKKSGMFSGEFIYRREDVSVARSAKKWLYEGRCVKTSEMGEPVKKVKKKTRGGSGGGVKTVVTSASGATTTMTKTTNNKFTALKSYNLDIEGTASSAAEQRRLAELDASTTAEHGQLSSTMLNLYGFWQTEKYVLPYIDISTKIPKNEYGNIELSLMNPGLAHVPVRGLARAARKLGIDYAPCLTGFDQQTGNPLIEGIVVHEQNVFLIKEAGKEVQYWKEKEYEGVILGKWKRVVRKLIIGERLKEEYL</sequence>
<feature type="domain" description="Rad4 beta-hairpin" evidence="8">
    <location>
        <begin position="650"/>
        <end position="719"/>
    </location>
</feature>
<dbReference type="Gene3D" id="3.90.260.10">
    <property type="entry name" value="Transglutaminase-like"/>
    <property type="match status" value="1"/>
</dbReference>
<comment type="similarity">
    <text evidence="2">Belongs to the XPC family.</text>
</comment>
<keyword evidence="10" id="KW-1185">Reference proteome</keyword>
<comment type="subcellular location">
    <subcellularLocation>
        <location evidence="1">Nucleus</location>
    </subcellularLocation>
</comment>
<evidence type="ECO:0000313" key="9">
    <source>
        <dbReference type="EMBL" id="GMI15000.1"/>
    </source>
</evidence>
<dbReference type="Pfam" id="PF10404">
    <property type="entry name" value="BHD_2"/>
    <property type="match status" value="1"/>
</dbReference>